<accession>A0A8K0X938</accession>
<feature type="domain" description="N-acetyltransferase" evidence="1">
    <location>
        <begin position="36"/>
        <end position="219"/>
    </location>
</feature>
<dbReference type="GO" id="GO:0016747">
    <property type="term" value="F:acyltransferase activity, transferring groups other than amino-acyl groups"/>
    <property type="evidence" value="ECO:0007669"/>
    <property type="project" value="InterPro"/>
</dbReference>
<evidence type="ECO:0000313" key="3">
    <source>
        <dbReference type="Proteomes" id="UP000813385"/>
    </source>
</evidence>
<reference evidence="2" key="1">
    <citation type="journal article" date="2021" name="Nat. Commun.">
        <title>Genetic determinants of endophytism in the Arabidopsis root mycobiome.</title>
        <authorList>
            <person name="Mesny F."/>
            <person name="Miyauchi S."/>
            <person name="Thiergart T."/>
            <person name="Pickel B."/>
            <person name="Atanasova L."/>
            <person name="Karlsson M."/>
            <person name="Huettel B."/>
            <person name="Barry K.W."/>
            <person name="Haridas S."/>
            <person name="Chen C."/>
            <person name="Bauer D."/>
            <person name="Andreopoulos W."/>
            <person name="Pangilinan J."/>
            <person name="LaButti K."/>
            <person name="Riley R."/>
            <person name="Lipzen A."/>
            <person name="Clum A."/>
            <person name="Drula E."/>
            <person name="Henrissat B."/>
            <person name="Kohler A."/>
            <person name="Grigoriev I.V."/>
            <person name="Martin F.M."/>
            <person name="Hacquard S."/>
        </authorList>
    </citation>
    <scope>NUCLEOTIDE SEQUENCE</scope>
    <source>
        <strain evidence="2">MPI-CAGE-AT-0016</strain>
    </source>
</reference>
<dbReference type="SUPFAM" id="SSF55729">
    <property type="entry name" value="Acyl-CoA N-acyltransferases (Nat)"/>
    <property type="match status" value="1"/>
</dbReference>
<dbReference type="InterPro" id="IPR051531">
    <property type="entry name" value="N-acetyltransferase"/>
</dbReference>
<dbReference type="EMBL" id="JAGPXD010000001">
    <property type="protein sequence ID" value="KAH7375213.1"/>
    <property type="molecule type" value="Genomic_DNA"/>
</dbReference>
<dbReference type="OrthoDB" id="4072826at2759"/>
<dbReference type="PANTHER" id="PTHR43792">
    <property type="entry name" value="GNAT FAMILY, PUTATIVE (AFU_ORTHOLOGUE AFUA_3G00765)-RELATED-RELATED"/>
    <property type="match status" value="1"/>
</dbReference>
<protein>
    <submittedName>
        <fullName evidence="2">GNAT domain-containing protein</fullName>
    </submittedName>
</protein>
<dbReference type="InterPro" id="IPR016181">
    <property type="entry name" value="Acyl_CoA_acyltransferase"/>
</dbReference>
<evidence type="ECO:0000259" key="1">
    <source>
        <dbReference type="PROSITE" id="PS51186"/>
    </source>
</evidence>
<dbReference type="Pfam" id="PF13302">
    <property type="entry name" value="Acetyltransf_3"/>
    <property type="match status" value="1"/>
</dbReference>
<dbReference type="AlphaFoldDB" id="A0A8K0X938"/>
<sequence>MAVLEGPLDFIMVKTTLPVRPLPAHATRESVLTPQLMIRPLKESDLQDLHALRTQQEVMRWTSAARIDTDMAESETKLRMHLPPNDANTLNTAICLRSTGEFVGYGGCHMFVGEFGWPVIGYMFGTQHWGKGYASEFVKAFLGMWWALPREEVELSVDRGTARITGTTAEGVAIAEEVYTAVTVPDNGGSQKVLERSGFEKVRSWEDVDPADPTGQTMETCLGYAVVRPRSEELN</sequence>
<name>A0A8K0X938_9PEZI</name>
<dbReference type="Proteomes" id="UP000813385">
    <property type="component" value="Unassembled WGS sequence"/>
</dbReference>
<organism evidence="2 3">
    <name type="scientific">Plectosphaerella cucumerina</name>
    <dbReference type="NCBI Taxonomy" id="40658"/>
    <lineage>
        <taxon>Eukaryota</taxon>
        <taxon>Fungi</taxon>
        <taxon>Dikarya</taxon>
        <taxon>Ascomycota</taxon>
        <taxon>Pezizomycotina</taxon>
        <taxon>Sordariomycetes</taxon>
        <taxon>Hypocreomycetidae</taxon>
        <taxon>Glomerellales</taxon>
        <taxon>Plectosphaerellaceae</taxon>
        <taxon>Plectosphaerella</taxon>
    </lineage>
</organism>
<proteinExistence type="predicted"/>
<dbReference type="Gene3D" id="3.40.630.30">
    <property type="match status" value="1"/>
</dbReference>
<gene>
    <name evidence="2" type="ORF">B0T11DRAFT_6993</name>
</gene>
<evidence type="ECO:0000313" key="2">
    <source>
        <dbReference type="EMBL" id="KAH7375213.1"/>
    </source>
</evidence>
<dbReference type="InterPro" id="IPR000182">
    <property type="entry name" value="GNAT_dom"/>
</dbReference>
<dbReference type="PROSITE" id="PS51186">
    <property type="entry name" value="GNAT"/>
    <property type="match status" value="1"/>
</dbReference>
<comment type="caution">
    <text evidence="2">The sequence shown here is derived from an EMBL/GenBank/DDBJ whole genome shotgun (WGS) entry which is preliminary data.</text>
</comment>
<dbReference type="PANTHER" id="PTHR43792:SF1">
    <property type="entry name" value="N-ACETYLTRANSFERASE DOMAIN-CONTAINING PROTEIN"/>
    <property type="match status" value="1"/>
</dbReference>
<keyword evidence="3" id="KW-1185">Reference proteome</keyword>